<protein>
    <submittedName>
        <fullName evidence="1">Uncharacterized protein</fullName>
    </submittedName>
</protein>
<dbReference type="GO" id="GO:0006606">
    <property type="term" value="P:protein import into nucleus"/>
    <property type="evidence" value="ECO:0007669"/>
    <property type="project" value="TreeGrafter"/>
</dbReference>
<comment type="caution">
    <text evidence="1">The sequence shown here is derived from an EMBL/GenBank/DDBJ whole genome shotgun (WGS) entry which is preliminary data.</text>
</comment>
<dbReference type="GO" id="GO:0044611">
    <property type="term" value="C:nuclear pore inner ring"/>
    <property type="evidence" value="ECO:0007669"/>
    <property type="project" value="TreeGrafter"/>
</dbReference>
<sequence>MATAAAAIVHSANPKSADESLWWDSFVHLFSDLENASFSKTIPQSLVKKLKNNHNWFLGTISLFKPPNEKSRATLDSSEIVVGSHRLIVKSEFKELALQVSYLLRLDEVQSYILVHRYADRDSVKLDIKDKEFLHMVLLHYCIERQCLLKCTRQIFMHALHTEDGSKENDVIREEALELISNGLDRNFLSILQDLLSSKHLERMEVDLATLWAEEILMEVNLVLDTLFLFYYESLCACTCEHWKRLCLLYKGILSGSFNSNMLVISNEARNYFDHCKVQLLLILIETLDLENLLQMVHDEVPFRQVSSLYSSTDIQEMDAMVSSFNSFEAEEASPLVLSWAVFICLISSLPEKQDSNLFMEIDHVSYVQQALKSAPLSYLLKILKCNILKNLDGPSAGYCSVLRTLVSAFIASYEMTLQLEDGTLNLILDILCGIYRGEESLCVQFWDRSSFVDGPIRCLLCTLEGEFPYRSVEFIRFLSALCEGLLSNLVYWSYPPVQWNAIHDILPFLRWYNFLDKAVGMSSLFEVPDATCVEGTSQIVETCRPLHVPGLESLLIPSHTRGQILKFVNGNTALVRWEYTQSGVFVLLLLLVRQFYSNCYEETQCFVDLLCRLVSFNTAVCFGLMNVDSSYPVKPAIVSGTMRVDLVEIICSLIRSSSPNACNAVIMSMSFNIVTKMLKCSPSHVISVIRMTNAFDVAPNSNNFDVNYFGSPRRFKSTMPIALDLTMQLVEEAADDDITATLVVFFLQYVLVNHEHWKYKHGRWKVTLKDALSSLTVFQQAMLSATMKPVPVVTALMSLVTYFHDPEIQLNAAKVLSKLCLTAENSEAYLFGNMCLFSDNVQIEVLRYTIYEILCEETPKNEDLVIAILKLLAAAAQSQPAFLVSLIAAEGNMEPTLTSDSDRKQLEASLESVKSTKVSIIDGILKHVERFEILVDSNPYLLLNLLNFLKVLWQGAAHYMRVLVLLKVSNVFWTHLSSTVSVYRVKQAPSLDNLSVDEILHLGYKFQCHSVVLDILVYDMYLEKKLVHTESPAGQIAGPSKERKHNAVYPEKFKTSNQNSPNNILLAWFKNSTIANMIISYASCEYDDGVVRRAKVAAIVFIVLVMKKLATGDAGSLSLPFAKKISSMYKMLRDQPAFSELLSQYSLRGYSLEKDLNDLILSDLFYHLRGELEGRKINPGPFKELFECLLESKFMQMEHKYHKDFPAHAKNVFIFDVLSLRKNLGLMFWDHSEWKASKSTAERMLVYMEEANSMVFLENSKLAALKALTSVLNIYGDDFSEEKTNEIAESISEPILSSWIDQSCKCVQAAVESLVQAVDLSEDIVKFLGSQAELLLYLVGYSYRNVSKKSSGRLSLSASALVLKTSVSGVKVLNSVRYSIVGLKITMKVFLTLLLTVIEFCLSSSDIEEKADKESVEAIAEIPRLSLGLLPILCNSIETAEYCTLSLSIMDLILKHFSVSNTWLPIIQRHLQLQLLTQKLQEENNFTSIPIILKFLLTLARVRGGAEMLETAKFFQYLKALFDIVFDDKMRQFDIEEESCISSFTEDGKPQSIWGLGLAVVTAVISSLGESTLAFDIVDNVILYFFSEKAHLMFYYLSAPDFPSDGLGKKRARVEKTHTNLTALREIEHTFMLIYVLAKHQNSWAKAMKEMDSQLRERSIHLLAFISRGSQRTGDSPSRVAPLLFVPLLKDEVEFSKRPSFINSKHGWFALSSRVSRSNASTISSTALVIKDQRSEHTDLVPKTYFSDVAAIHIYRIAFLILKFLCLQVKKASKRAEEVGFIDLAHFPELPMPEILHGLQDQAIAILNELCETNKSEQMLPEVHNVCFLLLQIMEKALFLELSVSQICGIRPVLGRVEDFSKGIKTLLQVAEKHEFLKASLKSLKQIISFVYPGLLQTDDYL</sequence>
<organism evidence="1 2">
    <name type="scientific">Stephania cephalantha</name>
    <dbReference type="NCBI Taxonomy" id="152367"/>
    <lineage>
        <taxon>Eukaryota</taxon>
        <taxon>Viridiplantae</taxon>
        <taxon>Streptophyta</taxon>
        <taxon>Embryophyta</taxon>
        <taxon>Tracheophyta</taxon>
        <taxon>Spermatophyta</taxon>
        <taxon>Magnoliopsida</taxon>
        <taxon>Ranunculales</taxon>
        <taxon>Menispermaceae</taxon>
        <taxon>Menispermoideae</taxon>
        <taxon>Cissampelideae</taxon>
        <taxon>Stephania</taxon>
    </lineage>
</organism>
<dbReference type="GO" id="GO:0006405">
    <property type="term" value="P:RNA export from nucleus"/>
    <property type="evidence" value="ECO:0007669"/>
    <property type="project" value="TreeGrafter"/>
</dbReference>
<evidence type="ECO:0000313" key="2">
    <source>
        <dbReference type="Proteomes" id="UP001419268"/>
    </source>
</evidence>
<dbReference type="PANTHER" id="PTHR31431">
    <property type="entry name" value="NUCLEOPORIN NUP188 HOMOLOG"/>
    <property type="match status" value="1"/>
</dbReference>
<evidence type="ECO:0000313" key="1">
    <source>
        <dbReference type="EMBL" id="KAK9165180.1"/>
    </source>
</evidence>
<gene>
    <name evidence="1" type="ORF">Scep_000371</name>
</gene>
<accession>A0AAP0L8Q6</accession>
<dbReference type="GO" id="GO:0017056">
    <property type="term" value="F:structural constituent of nuclear pore"/>
    <property type="evidence" value="ECO:0007669"/>
    <property type="project" value="InterPro"/>
</dbReference>
<reference evidence="1 2" key="1">
    <citation type="submission" date="2024-01" db="EMBL/GenBank/DDBJ databases">
        <title>Genome assemblies of Stephania.</title>
        <authorList>
            <person name="Yang L."/>
        </authorList>
    </citation>
    <scope>NUCLEOTIDE SEQUENCE [LARGE SCALE GENOMIC DNA]</scope>
    <source>
        <strain evidence="1">JXDWG</strain>
        <tissue evidence="1">Leaf</tissue>
    </source>
</reference>
<dbReference type="Proteomes" id="UP001419268">
    <property type="component" value="Unassembled WGS sequence"/>
</dbReference>
<proteinExistence type="predicted"/>
<name>A0AAP0L8Q6_9MAGN</name>
<keyword evidence="2" id="KW-1185">Reference proteome</keyword>
<dbReference type="EMBL" id="JBBNAG010000001">
    <property type="protein sequence ID" value="KAK9165180.1"/>
    <property type="molecule type" value="Genomic_DNA"/>
</dbReference>
<dbReference type="InterPro" id="IPR044840">
    <property type="entry name" value="Nup188"/>
</dbReference>
<dbReference type="PANTHER" id="PTHR31431:SF1">
    <property type="entry name" value="NUCLEOPORIN NUP188"/>
    <property type="match status" value="1"/>
</dbReference>